<organism evidence="10 11">
    <name type="scientific">Roseburia yibonii</name>
    <dbReference type="NCBI Taxonomy" id="2763063"/>
    <lineage>
        <taxon>Bacteria</taxon>
        <taxon>Bacillati</taxon>
        <taxon>Bacillota</taxon>
        <taxon>Clostridia</taxon>
        <taxon>Lachnospirales</taxon>
        <taxon>Lachnospiraceae</taxon>
        <taxon>Roseburia</taxon>
    </lineage>
</organism>
<keyword evidence="11" id="KW-1185">Reference proteome</keyword>
<evidence type="ECO:0000313" key="10">
    <source>
        <dbReference type="EMBL" id="MBC5752606.1"/>
    </source>
</evidence>
<evidence type="ECO:0000259" key="9">
    <source>
        <dbReference type="Pfam" id="PF12821"/>
    </source>
</evidence>
<evidence type="ECO:0000256" key="2">
    <source>
        <dbReference type="ARBA" id="ARBA00022475"/>
    </source>
</evidence>
<comment type="similarity">
    <text evidence="7">Belongs to the ThrE exporter (TC 2.A.79) family.</text>
</comment>
<feature type="domain" description="Threonine/Serine exporter ThrE" evidence="9">
    <location>
        <begin position="7"/>
        <end position="133"/>
    </location>
</feature>
<comment type="caution">
    <text evidence="10">The sequence shown here is derived from an EMBL/GenBank/DDBJ whole genome shotgun (WGS) entry which is preliminary data.</text>
</comment>
<keyword evidence="5 8" id="KW-1133">Transmembrane helix</keyword>
<feature type="transmembrane region" description="Helical" evidence="8">
    <location>
        <begin position="6"/>
        <end position="22"/>
    </location>
</feature>
<gene>
    <name evidence="10" type="ORF">H8Z76_00960</name>
</gene>
<evidence type="ECO:0000313" key="11">
    <source>
        <dbReference type="Proteomes" id="UP000621540"/>
    </source>
</evidence>
<dbReference type="RefSeq" id="WP_022515240.1">
    <property type="nucleotide sequence ID" value="NZ_JACOQH010000001.1"/>
</dbReference>
<name>A0ABR7I6N3_9FIRM</name>
<keyword evidence="4 8" id="KW-0812">Transmembrane</keyword>
<feature type="transmembrane region" description="Helical" evidence="8">
    <location>
        <begin position="29"/>
        <end position="48"/>
    </location>
</feature>
<feature type="transmembrane region" description="Helical" evidence="8">
    <location>
        <begin position="54"/>
        <end position="72"/>
    </location>
</feature>
<accession>A0ABR7I6N3</accession>
<keyword evidence="3" id="KW-0997">Cell inner membrane</keyword>
<reference evidence="10 11" key="1">
    <citation type="submission" date="2020-08" db="EMBL/GenBank/DDBJ databases">
        <title>Genome public.</title>
        <authorList>
            <person name="Liu C."/>
            <person name="Sun Q."/>
        </authorList>
    </citation>
    <scope>NUCLEOTIDE SEQUENCE [LARGE SCALE GENOMIC DNA]</scope>
    <source>
        <strain evidence="10 11">BX0805</strain>
    </source>
</reference>
<evidence type="ECO:0000256" key="7">
    <source>
        <dbReference type="ARBA" id="ARBA00034125"/>
    </source>
</evidence>
<dbReference type="Pfam" id="PF12821">
    <property type="entry name" value="ThrE_2"/>
    <property type="match status" value="1"/>
</dbReference>
<evidence type="ECO:0000256" key="1">
    <source>
        <dbReference type="ARBA" id="ARBA00004651"/>
    </source>
</evidence>
<evidence type="ECO:0000256" key="5">
    <source>
        <dbReference type="ARBA" id="ARBA00022989"/>
    </source>
</evidence>
<evidence type="ECO:0000256" key="3">
    <source>
        <dbReference type="ARBA" id="ARBA00022519"/>
    </source>
</evidence>
<feature type="transmembrane region" description="Helical" evidence="8">
    <location>
        <begin position="79"/>
        <end position="100"/>
    </location>
</feature>
<comment type="subcellular location">
    <subcellularLocation>
        <location evidence="1">Cell membrane</location>
        <topology evidence="1">Multi-pass membrane protein</topology>
    </subcellularLocation>
</comment>
<evidence type="ECO:0000256" key="6">
    <source>
        <dbReference type="ARBA" id="ARBA00023136"/>
    </source>
</evidence>
<keyword evidence="2" id="KW-1003">Cell membrane</keyword>
<dbReference type="Proteomes" id="UP000621540">
    <property type="component" value="Unassembled WGS sequence"/>
</dbReference>
<keyword evidence="6 8" id="KW-0472">Membrane</keyword>
<dbReference type="PANTHER" id="PTHR34390">
    <property type="entry name" value="UPF0442 PROTEIN YJJB-RELATED"/>
    <property type="match status" value="1"/>
</dbReference>
<proteinExistence type="inferred from homology"/>
<feature type="transmembrane region" description="Helical" evidence="8">
    <location>
        <begin position="120"/>
        <end position="143"/>
    </location>
</feature>
<protein>
    <submittedName>
        <fullName evidence="10">Threonine/serine exporter family protein</fullName>
    </submittedName>
</protein>
<dbReference type="InterPro" id="IPR024528">
    <property type="entry name" value="ThrE_2"/>
</dbReference>
<evidence type="ECO:0000256" key="8">
    <source>
        <dbReference type="SAM" id="Phobius"/>
    </source>
</evidence>
<sequence>MRTEIIQVICAVIGSFGFSFIFHLKRDKLIVASVGGGLTWLFYLLVVHRVNGEFAAYFLATVFATFYAELMARVKKAPATIFVITALIPLIPGGSLYYTMEYLMQKDMEMMRSKAAETAMLALAIAMGITIVIMLLDLFSLVTRAVKHRPAKKC</sequence>
<dbReference type="EMBL" id="JACOQH010000001">
    <property type="protein sequence ID" value="MBC5752606.1"/>
    <property type="molecule type" value="Genomic_DNA"/>
</dbReference>
<evidence type="ECO:0000256" key="4">
    <source>
        <dbReference type="ARBA" id="ARBA00022692"/>
    </source>
</evidence>
<dbReference type="PANTHER" id="PTHR34390:SF1">
    <property type="entry name" value="SUCCINATE TRANSPORTER SUBUNIT YJJB-RELATED"/>
    <property type="match status" value="1"/>
</dbReference>
<dbReference type="InterPro" id="IPR050539">
    <property type="entry name" value="ThrE_Dicarb/AminoAcid_Exp"/>
</dbReference>